<dbReference type="Proteomes" id="UP000004217">
    <property type="component" value="Unassembled WGS sequence"/>
</dbReference>
<protein>
    <submittedName>
        <fullName evidence="1">Uncharacterized protein</fullName>
    </submittedName>
</protein>
<keyword evidence="2" id="KW-1185">Reference proteome</keyword>
<sequence length="36" mass="3892">MQLVSRTSALLKGGPHSPFSRRLVAQVSVGASFDYE</sequence>
<gene>
    <name evidence="1" type="ORF">SZN_02577</name>
</gene>
<dbReference type="AlphaFoldDB" id="G2G4W2"/>
<name>G2G4W2_9ACTN</name>
<dbReference type="PATRIC" id="fig|700597.3.peg.495"/>
<dbReference type="EMBL" id="AGBF01000004">
    <property type="protein sequence ID" value="EGX61400.1"/>
    <property type="molecule type" value="Genomic_DNA"/>
</dbReference>
<accession>G2G4W2</accession>
<organism evidence="1 2">
    <name type="scientific">Streptomyces zinciresistens K42</name>
    <dbReference type="NCBI Taxonomy" id="700597"/>
    <lineage>
        <taxon>Bacteria</taxon>
        <taxon>Bacillati</taxon>
        <taxon>Actinomycetota</taxon>
        <taxon>Actinomycetes</taxon>
        <taxon>Kitasatosporales</taxon>
        <taxon>Streptomycetaceae</taxon>
        <taxon>Streptomyces</taxon>
    </lineage>
</organism>
<evidence type="ECO:0000313" key="2">
    <source>
        <dbReference type="Proteomes" id="UP000004217"/>
    </source>
</evidence>
<reference evidence="1 2" key="1">
    <citation type="submission" date="2011-08" db="EMBL/GenBank/DDBJ databases">
        <authorList>
            <person name="Lin Y."/>
            <person name="Hao X."/>
            <person name="Johnstone L."/>
            <person name="Miller S.J."/>
            <person name="Wei G."/>
            <person name="Rensing C."/>
        </authorList>
    </citation>
    <scope>NUCLEOTIDE SEQUENCE [LARGE SCALE GENOMIC DNA]</scope>
    <source>
        <strain evidence="1 2">K42</strain>
    </source>
</reference>
<comment type="caution">
    <text evidence="1">The sequence shown here is derived from an EMBL/GenBank/DDBJ whole genome shotgun (WGS) entry which is preliminary data.</text>
</comment>
<proteinExistence type="predicted"/>
<evidence type="ECO:0000313" key="1">
    <source>
        <dbReference type="EMBL" id="EGX61400.1"/>
    </source>
</evidence>